<dbReference type="RefSeq" id="WP_168086357.1">
    <property type="nucleotide sequence ID" value="NZ_JAAVJC010000002.1"/>
</dbReference>
<evidence type="ECO:0000256" key="1">
    <source>
        <dbReference type="SAM" id="MobiDB-lite"/>
    </source>
</evidence>
<keyword evidence="2" id="KW-0472">Membrane</keyword>
<keyword evidence="4" id="KW-1185">Reference proteome</keyword>
<accession>A0ABX1C2R5</accession>
<gene>
    <name evidence="3" type="ORF">HCN52_00790</name>
</gene>
<name>A0ABX1C2R5_9ACTN</name>
<sequence length="166" mass="16808">MTEQPTTPAAPAPLTADQAAAEARRLIADAYRPGPGVPAATAWRDTTPTPTHGTTPPVPQPDRRLVPPVAAGIAVCSVAVGAGAVGIGCGAWLLLQGLSAITLAGVLAIAAPFVGIAIVATAVGTAVSRVRAGTSTTTHVYQGEVTQHTEIEARQRGMFSRTTISR</sequence>
<evidence type="ECO:0000256" key="2">
    <source>
        <dbReference type="SAM" id="Phobius"/>
    </source>
</evidence>
<dbReference type="EMBL" id="JAAVJC010000002">
    <property type="protein sequence ID" value="NJQ13521.1"/>
    <property type="molecule type" value="Genomic_DNA"/>
</dbReference>
<proteinExistence type="predicted"/>
<evidence type="ECO:0000313" key="4">
    <source>
        <dbReference type="Proteomes" id="UP000727056"/>
    </source>
</evidence>
<feature type="compositionally biased region" description="Low complexity" evidence="1">
    <location>
        <begin position="46"/>
        <end position="55"/>
    </location>
</feature>
<feature type="transmembrane region" description="Helical" evidence="2">
    <location>
        <begin position="101"/>
        <end position="123"/>
    </location>
</feature>
<reference evidence="3 4" key="1">
    <citation type="submission" date="2020-03" db="EMBL/GenBank/DDBJ databases">
        <title>Draft genome of Streptomyces sp. ventii, isolated from the Axial Seamount in the Pacific Ocean, and resequencing of the two type strains Streptomyces lonarensis strain NCL 716 and Streptomyces bohaiensis strain 11A07.</title>
        <authorList>
            <person name="Loughran R.M."/>
            <person name="Pfannmuller K.M."/>
            <person name="Wasson B.J."/>
            <person name="Deadmond M.C."/>
            <person name="Paddock B.E."/>
            <person name="Koyack M.J."/>
            <person name="Gallegos D.A."/>
            <person name="Mitchell E.A."/>
            <person name="Ushijima B."/>
            <person name="Saw J.H."/>
            <person name="Mcphail K.L."/>
            <person name="Videau P."/>
        </authorList>
    </citation>
    <scope>NUCLEOTIDE SEQUENCE [LARGE SCALE GENOMIC DNA]</scope>
    <source>
        <strain evidence="3 4">11A07</strain>
    </source>
</reference>
<feature type="region of interest" description="Disordered" evidence="1">
    <location>
        <begin position="37"/>
        <end position="62"/>
    </location>
</feature>
<feature type="region of interest" description="Disordered" evidence="1">
    <location>
        <begin position="1"/>
        <end position="21"/>
    </location>
</feature>
<keyword evidence="2" id="KW-0812">Transmembrane</keyword>
<feature type="transmembrane region" description="Helical" evidence="2">
    <location>
        <begin position="69"/>
        <end position="95"/>
    </location>
</feature>
<comment type="caution">
    <text evidence="3">The sequence shown here is derived from an EMBL/GenBank/DDBJ whole genome shotgun (WGS) entry which is preliminary data.</text>
</comment>
<protein>
    <submittedName>
        <fullName evidence="3">Uncharacterized protein</fullName>
    </submittedName>
</protein>
<dbReference type="Proteomes" id="UP000727056">
    <property type="component" value="Unassembled WGS sequence"/>
</dbReference>
<evidence type="ECO:0000313" key="3">
    <source>
        <dbReference type="EMBL" id="NJQ13521.1"/>
    </source>
</evidence>
<organism evidence="3 4">
    <name type="scientific">Streptomyces bohaiensis</name>
    <dbReference type="NCBI Taxonomy" id="1431344"/>
    <lineage>
        <taxon>Bacteria</taxon>
        <taxon>Bacillati</taxon>
        <taxon>Actinomycetota</taxon>
        <taxon>Actinomycetes</taxon>
        <taxon>Kitasatosporales</taxon>
        <taxon>Streptomycetaceae</taxon>
        <taxon>Streptomyces</taxon>
    </lineage>
</organism>
<keyword evidence="2" id="KW-1133">Transmembrane helix</keyword>